<protein>
    <submittedName>
        <fullName evidence="1">11763_t:CDS:1</fullName>
    </submittedName>
</protein>
<proteinExistence type="predicted"/>
<feature type="non-terminal residue" evidence="1">
    <location>
        <position position="85"/>
    </location>
</feature>
<accession>A0A9N9N5C6</accession>
<dbReference type="AlphaFoldDB" id="A0A9N9N5C6"/>
<comment type="caution">
    <text evidence="1">The sequence shown here is derived from an EMBL/GenBank/DDBJ whole genome shotgun (WGS) entry which is preliminary data.</text>
</comment>
<evidence type="ECO:0000313" key="2">
    <source>
        <dbReference type="Proteomes" id="UP000789342"/>
    </source>
</evidence>
<evidence type="ECO:0000313" key="1">
    <source>
        <dbReference type="EMBL" id="CAG8701742.1"/>
    </source>
</evidence>
<organism evidence="1 2">
    <name type="scientific">Acaulospora morrowiae</name>
    <dbReference type="NCBI Taxonomy" id="94023"/>
    <lineage>
        <taxon>Eukaryota</taxon>
        <taxon>Fungi</taxon>
        <taxon>Fungi incertae sedis</taxon>
        <taxon>Mucoromycota</taxon>
        <taxon>Glomeromycotina</taxon>
        <taxon>Glomeromycetes</taxon>
        <taxon>Diversisporales</taxon>
        <taxon>Acaulosporaceae</taxon>
        <taxon>Acaulospora</taxon>
    </lineage>
</organism>
<reference evidence="1" key="1">
    <citation type="submission" date="2021-06" db="EMBL/GenBank/DDBJ databases">
        <authorList>
            <person name="Kallberg Y."/>
            <person name="Tangrot J."/>
            <person name="Rosling A."/>
        </authorList>
    </citation>
    <scope>NUCLEOTIDE SEQUENCE</scope>
    <source>
        <strain evidence="1">CL551</strain>
    </source>
</reference>
<sequence>MSRTNVPEDQSNRNRLINDEAKRIVVSLAVGAASLISVPPVATATNTLVTHAIDVINGDSEYPVERLMNIRPNHINDVMGLARSQ</sequence>
<name>A0A9N9N5C6_9GLOM</name>
<dbReference type="Proteomes" id="UP000789342">
    <property type="component" value="Unassembled WGS sequence"/>
</dbReference>
<keyword evidence="2" id="KW-1185">Reference proteome</keyword>
<dbReference type="EMBL" id="CAJVPV010017185">
    <property type="protein sequence ID" value="CAG8701742.1"/>
    <property type="molecule type" value="Genomic_DNA"/>
</dbReference>
<gene>
    <name evidence="1" type="ORF">AMORRO_LOCUS12174</name>
</gene>